<evidence type="ECO:0000313" key="3">
    <source>
        <dbReference type="Proteomes" id="UP000300879"/>
    </source>
</evidence>
<feature type="region of interest" description="Disordered" evidence="1">
    <location>
        <begin position="31"/>
        <end position="55"/>
    </location>
</feature>
<dbReference type="KEGG" id="palo:E6C60_1044"/>
<dbReference type="SUPFAM" id="SSF69304">
    <property type="entry name" value="Tricorn protease N-terminal domain"/>
    <property type="match status" value="1"/>
</dbReference>
<evidence type="ECO:0000313" key="2">
    <source>
        <dbReference type="EMBL" id="QCT01762.1"/>
    </source>
</evidence>
<gene>
    <name evidence="2" type="ORF">E6C60_1044</name>
</gene>
<keyword evidence="3" id="KW-1185">Reference proteome</keyword>
<accession>A0A4P8XGY8</accession>
<protein>
    <recommendedName>
        <fullName evidence="4">Lipoprotein</fullName>
    </recommendedName>
</protein>
<reference evidence="2 3" key="1">
    <citation type="submission" date="2019-05" db="EMBL/GenBank/DDBJ databases">
        <authorList>
            <person name="Chen C."/>
        </authorList>
    </citation>
    <scope>NUCLEOTIDE SEQUENCE [LARGE SCALE GENOMIC DNA]</scope>
    <source>
        <strain evidence="2 3">HB172198</strain>
    </source>
</reference>
<dbReference type="AlphaFoldDB" id="A0A4P8XGY8"/>
<dbReference type="OrthoDB" id="2729595at2"/>
<name>A0A4P8XGY8_9BACL</name>
<feature type="compositionally biased region" description="Basic and acidic residues" evidence="1">
    <location>
        <begin position="31"/>
        <end position="41"/>
    </location>
</feature>
<dbReference type="EMBL" id="CP040396">
    <property type="protein sequence ID" value="QCT01762.1"/>
    <property type="molecule type" value="Genomic_DNA"/>
</dbReference>
<evidence type="ECO:0000256" key="1">
    <source>
        <dbReference type="SAM" id="MobiDB-lite"/>
    </source>
</evidence>
<proteinExistence type="predicted"/>
<organism evidence="2 3">
    <name type="scientific">Paenibacillus algicola</name>
    <dbReference type="NCBI Taxonomy" id="2565926"/>
    <lineage>
        <taxon>Bacteria</taxon>
        <taxon>Bacillati</taxon>
        <taxon>Bacillota</taxon>
        <taxon>Bacilli</taxon>
        <taxon>Bacillales</taxon>
        <taxon>Paenibacillaceae</taxon>
        <taxon>Paenibacillus</taxon>
    </lineage>
</organism>
<sequence>MKELMSCLLLITILLAGCTEEIQPLKDLESVEHENEVSHEEEVVEENQNENQKSPYGMTQIKLPYNQYTQPCTWGGQLFVPVNSEKEGLQNQILSYDMETKQSEIIYSSKLTYAAINDLTCSADYMVWVETDEFGMKASVHAMDRAENTETIIFQYEDPEKVAMDAPVLHENWVAWMTTNYDQPEVMLYDLSSNKLQTIAVIEAAGLHNNFVDFHEDELLWTDTVNDKGKYYLYDLNSGEIDEINSEYPYIGYARFADDQILSINFEDVQKWTTGKFGTLDIDSQQFELIEKDYISRFDTYNYHIAYITKDHKLMYYRANDNQKVDLTEYTQKTVDTLDFTNEGLLVAGTSSPEYSELFVFTNLLKDDE</sequence>
<dbReference type="PROSITE" id="PS51257">
    <property type="entry name" value="PROKAR_LIPOPROTEIN"/>
    <property type="match status" value="1"/>
</dbReference>
<evidence type="ECO:0008006" key="4">
    <source>
        <dbReference type="Google" id="ProtNLM"/>
    </source>
</evidence>
<dbReference type="RefSeq" id="WP_138224837.1">
    <property type="nucleotide sequence ID" value="NZ_CP040396.1"/>
</dbReference>
<dbReference type="Proteomes" id="UP000300879">
    <property type="component" value="Chromosome"/>
</dbReference>